<gene>
    <name evidence="6" type="ORF">OXX778_LOCUS830</name>
</gene>
<dbReference type="OrthoDB" id="6075101at2759"/>
<proteinExistence type="inferred from homology"/>
<dbReference type="EMBL" id="CAJNOC010000046">
    <property type="protein sequence ID" value="CAF0709638.1"/>
    <property type="molecule type" value="Genomic_DNA"/>
</dbReference>
<evidence type="ECO:0000256" key="4">
    <source>
        <dbReference type="SAM" id="MobiDB-lite"/>
    </source>
</evidence>
<sequence length="215" mass="23628">MASQKLLWVCELNKDQPSKLWKAADGLDLEDEDDTDFVINSLVLKTAVLGADAVENERNLVAVKAKGTQDKDFEQPIFSLTLGRNDVISGMDLTLASDHNTEIEFKLVKGTGPVFITCNHVIEMPVPEEQTTIMTASDGELEESVDEVEEEMEEEEEEEEEKPKGKGKKNGTANGKANGKNGKAVNGKNGHTNGTNGKAEEEAEVDEKPNKRRRN</sequence>
<comment type="subcellular location">
    <subcellularLocation>
        <location evidence="1">Nucleus</location>
    </subcellularLocation>
</comment>
<keyword evidence="7" id="KW-1185">Reference proteome</keyword>
<evidence type="ECO:0000256" key="1">
    <source>
        <dbReference type="ARBA" id="ARBA00004123"/>
    </source>
</evidence>
<comment type="similarity">
    <text evidence="2">Belongs to the nucleoplasmin family.</text>
</comment>
<dbReference type="Proteomes" id="UP000663879">
    <property type="component" value="Unassembled WGS sequence"/>
</dbReference>
<comment type="caution">
    <text evidence="6">The sequence shown here is derived from an EMBL/GenBank/DDBJ whole genome shotgun (WGS) entry which is preliminary data.</text>
</comment>
<evidence type="ECO:0000259" key="5">
    <source>
        <dbReference type="Pfam" id="PF03066"/>
    </source>
</evidence>
<dbReference type="InterPro" id="IPR036824">
    <property type="entry name" value="Nucleoplasmin_core_dom_sf"/>
</dbReference>
<name>A0A813MC72_9BILA</name>
<dbReference type="InterPro" id="IPR004301">
    <property type="entry name" value="Nucleoplasmin"/>
</dbReference>
<dbReference type="GO" id="GO:0042393">
    <property type="term" value="F:histone binding"/>
    <property type="evidence" value="ECO:0007669"/>
    <property type="project" value="TreeGrafter"/>
</dbReference>
<reference evidence="6" key="1">
    <citation type="submission" date="2021-02" db="EMBL/GenBank/DDBJ databases">
        <authorList>
            <person name="Nowell W R."/>
        </authorList>
    </citation>
    <scope>NUCLEOTIDE SEQUENCE</scope>
    <source>
        <strain evidence="6">Ploen Becks lab</strain>
    </source>
</reference>
<evidence type="ECO:0000313" key="7">
    <source>
        <dbReference type="Proteomes" id="UP000663879"/>
    </source>
</evidence>
<dbReference type="GO" id="GO:0003682">
    <property type="term" value="F:chromatin binding"/>
    <property type="evidence" value="ECO:0007669"/>
    <property type="project" value="TreeGrafter"/>
</dbReference>
<dbReference type="GO" id="GO:0005737">
    <property type="term" value="C:cytoplasm"/>
    <property type="evidence" value="ECO:0007669"/>
    <property type="project" value="TreeGrafter"/>
</dbReference>
<feature type="compositionally biased region" description="Acidic residues" evidence="4">
    <location>
        <begin position="139"/>
        <end position="160"/>
    </location>
</feature>
<evidence type="ECO:0000256" key="3">
    <source>
        <dbReference type="ARBA" id="ARBA00023242"/>
    </source>
</evidence>
<dbReference type="PANTHER" id="PTHR22747:SF18">
    <property type="entry name" value="GEO09167P1-RELATED"/>
    <property type="match status" value="1"/>
</dbReference>
<dbReference type="GO" id="GO:0005654">
    <property type="term" value="C:nucleoplasm"/>
    <property type="evidence" value="ECO:0007669"/>
    <property type="project" value="TreeGrafter"/>
</dbReference>
<dbReference type="InterPro" id="IPR024057">
    <property type="entry name" value="Nucleoplasmin_core_dom"/>
</dbReference>
<dbReference type="SUPFAM" id="SSF69203">
    <property type="entry name" value="Nucleoplasmin-like core domain"/>
    <property type="match status" value="1"/>
</dbReference>
<dbReference type="Gene3D" id="2.60.120.340">
    <property type="entry name" value="Nucleoplasmin core domain"/>
    <property type="match status" value="1"/>
</dbReference>
<organism evidence="6 7">
    <name type="scientific">Brachionus calyciflorus</name>
    <dbReference type="NCBI Taxonomy" id="104777"/>
    <lineage>
        <taxon>Eukaryota</taxon>
        <taxon>Metazoa</taxon>
        <taxon>Spiralia</taxon>
        <taxon>Gnathifera</taxon>
        <taxon>Rotifera</taxon>
        <taxon>Eurotatoria</taxon>
        <taxon>Monogononta</taxon>
        <taxon>Pseudotrocha</taxon>
        <taxon>Ploima</taxon>
        <taxon>Brachionidae</taxon>
        <taxon>Brachionus</taxon>
    </lineage>
</organism>
<dbReference type="PANTHER" id="PTHR22747">
    <property type="entry name" value="NUCLEOPLASMIN"/>
    <property type="match status" value="1"/>
</dbReference>
<protein>
    <recommendedName>
        <fullName evidence="5">Nucleoplasmin core domain-containing protein</fullName>
    </recommendedName>
</protein>
<keyword evidence="3" id="KW-0539">Nucleus</keyword>
<dbReference type="GO" id="GO:0005730">
    <property type="term" value="C:nucleolus"/>
    <property type="evidence" value="ECO:0007669"/>
    <property type="project" value="TreeGrafter"/>
</dbReference>
<feature type="domain" description="Nucleoplasmin core" evidence="5">
    <location>
        <begin position="7"/>
        <end position="122"/>
    </location>
</feature>
<dbReference type="GO" id="GO:0003723">
    <property type="term" value="F:RNA binding"/>
    <property type="evidence" value="ECO:0007669"/>
    <property type="project" value="TreeGrafter"/>
</dbReference>
<feature type="region of interest" description="Disordered" evidence="4">
    <location>
        <begin position="133"/>
        <end position="215"/>
    </location>
</feature>
<accession>A0A813MC72</accession>
<dbReference type="GO" id="GO:0006338">
    <property type="term" value="P:chromatin remodeling"/>
    <property type="evidence" value="ECO:0007669"/>
    <property type="project" value="TreeGrafter"/>
</dbReference>
<evidence type="ECO:0000256" key="2">
    <source>
        <dbReference type="ARBA" id="ARBA00010744"/>
    </source>
</evidence>
<dbReference type="Pfam" id="PF03066">
    <property type="entry name" value="Nucleoplasmin"/>
    <property type="match status" value="1"/>
</dbReference>
<dbReference type="AlphaFoldDB" id="A0A813MC72"/>
<feature type="compositionally biased region" description="Low complexity" evidence="4">
    <location>
        <begin position="170"/>
        <end position="197"/>
    </location>
</feature>
<evidence type="ECO:0000313" key="6">
    <source>
        <dbReference type="EMBL" id="CAF0709638.1"/>
    </source>
</evidence>